<accession>A0ABQ4YIU3</accession>
<comment type="caution">
    <text evidence="1">The sequence shown here is derived from an EMBL/GenBank/DDBJ whole genome shotgun (WGS) entry which is preliminary data.</text>
</comment>
<sequence length="179" mass="20186">MTKWDGGGTCKWEKKKEKSGRQVFNEGIYHVFEGKPICLSMRKLCVGRTAGAIRAWRMKWSIQLKNSGWLLKSNQDGTFKQIDIEKFKLAIYEVDTKVKSLPPPVQSSMVKLFSIKGDHIEAKVVHELLCSMVERQVDVLRMSLCDSGMGEGCDKVNSKILDTICDGFLFLVGVVLLII</sequence>
<organism evidence="1 2">
    <name type="scientific">Tanacetum coccineum</name>
    <dbReference type="NCBI Taxonomy" id="301880"/>
    <lineage>
        <taxon>Eukaryota</taxon>
        <taxon>Viridiplantae</taxon>
        <taxon>Streptophyta</taxon>
        <taxon>Embryophyta</taxon>
        <taxon>Tracheophyta</taxon>
        <taxon>Spermatophyta</taxon>
        <taxon>Magnoliopsida</taxon>
        <taxon>eudicotyledons</taxon>
        <taxon>Gunneridae</taxon>
        <taxon>Pentapetalae</taxon>
        <taxon>asterids</taxon>
        <taxon>campanulids</taxon>
        <taxon>Asterales</taxon>
        <taxon>Asteraceae</taxon>
        <taxon>Asteroideae</taxon>
        <taxon>Anthemideae</taxon>
        <taxon>Anthemidinae</taxon>
        <taxon>Tanacetum</taxon>
    </lineage>
</organism>
<reference evidence="1" key="1">
    <citation type="journal article" date="2022" name="Int. J. Mol. Sci.">
        <title>Draft Genome of Tanacetum Coccineum: Genomic Comparison of Closely Related Tanacetum-Family Plants.</title>
        <authorList>
            <person name="Yamashiro T."/>
            <person name="Shiraishi A."/>
            <person name="Nakayama K."/>
            <person name="Satake H."/>
        </authorList>
    </citation>
    <scope>NUCLEOTIDE SEQUENCE</scope>
</reference>
<protein>
    <submittedName>
        <fullName evidence="1">Uncharacterized protein</fullName>
    </submittedName>
</protein>
<dbReference type="Proteomes" id="UP001151760">
    <property type="component" value="Unassembled WGS sequence"/>
</dbReference>
<reference evidence="1" key="2">
    <citation type="submission" date="2022-01" db="EMBL/GenBank/DDBJ databases">
        <authorList>
            <person name="Yamashiro T."/>
            <person name="Shiraishi A."/>
            <person name="Satake H."/>
            <person name="Nakayama K."/>
        </authorList>
    </citation>
    <scope>NUCLEOTIDE SEQUENCE</scope>
</reference>
<dbReference type="EMBL" id="BQNB010010443">
    <property type="protein sequence ID" value="GJS77376.1"/>
    <property type="molecule type" value="Genomic_DNA"/>
</dbReference>
<name>A0ABQ4YIU3_9ASTR</name>
<proteinExistence type="predicted"/>
<evidence type="ECO:0000313" key="1">
    <source>
        <dbReference type="EMBL" id="GJS77376.1"/>
    </source>
</evidence>
<keyword evidence="2" id="KW-1185">Reference proteome</keyword>
<evidence type="ECO:0000313" key="2">
    <source>
        <dbReference type="Proteomes" id="UP001151760"/>
    </source>
</evidence>
<gene>
    <name evidence="1" type="ORF">Tco_0727257</name>
</gene>